<name>A0A9J6GWG2_HAELO</name>
<organism evidence="2 3">
    <name type="scientific">Haemaphysalis longicornis</name>
    <name type="common">Bush tick</name>
    <dbReference type="NCBI Taxonomy" id="44386"/>
    <lineage>
        <taxon>Eukaryota</taxon>
        <taxon>Metazoa</taxon>
        <taxon>Ecdysozoa</taxon>
        <taxon>Arthropoda</taxon>
        <taxon>Chelicerata</taxon>
        <taxon>Arachnida</taxon>
        <taxon>Acari</taxon>
        <taxon>Parasitiformes</taxon>
        <taxon>Ixodida</taxon>
        <taxon>Ixodoidea</taxon>
        <taxon>Ixodidae</taxon>
        <taxon>Haemaphysalinae</taxon>
        <taxon>Haemaphysalis</taxon>
    </lineage>
</organism>
<protein>
    <submittedName>
        <fullName evidence="2">Uncharacterized protein</fullName>
    </submittedName>
</protein>
<dbReference type="VEuPathDB" id="VectorBase:HLOH_062527"/>
<dbReference type="AlphaFoldDB" id="A0A9J6GWG2"/>
<dbReference type="EMBL" id="JABSTR010000009">
    <property type="protein sequence ID" value="KAH9379225.1"/>
    <property type="molecule type" value="Genomic_DNA"/>
</dbReference>
<keyword evidence="3" id="KW-1185">Reference proteome</keyword>
<reference evidence="2 3" key="1">
    <citation type="journal article" date="2020" name="Cell">
        <title>Large-Scale Comparative Analyses of Tick Genomes Elucidate Their Genetic Diversity and Vector Capacities.</title>
        <authorList>
            <consortium name="Tick Genome and Microbiome Consortium (TIGMIC)"/>
            <person name="Jia N."/>
            <person name="Wang J."/>
            <person name="Shi W."/>
            <person name="Du L."/>
            <person name="Sun Y."/>
            <person name="Zhan W."/>
            <person name="Jiang J.F."/>
            <person name="Wang Q."/>
            <person name="Zhang B."/>
            <person name="Ji P."/>
            <person name="Bell-Sakyi L."/>
            <person name="Cui X.M."/>
            <person name="Yuan T.T."/>
            <person name="Jiang B.G."/>
            <person name="Yang W.F."/>
            <person name="Lam T.T."/>
            <person name="Chang Q.C."/>
            <person name="Ding S.J."/>
            <person name="Wang X.J."/>
            <person name="Zhu J.G."/>
            <person name="Ruan X.D."/>
            <person name="Zhao L."/>
            <person name="Wei J.T."/>
            <person name="Ye R.Z."/>
            <person name="Que T.C."/>
            <person name="Du C.H."/>
            <person name="Zhou Y.H."/>
            <person name="Cheng J.X."/>
            <person name="Dai P.F."/>
            <person name="Guo W.B."/>
            <person name="Han X.H."/>
            <person name="Huang E.J."/>
            <person name="Li L.F."/>
            <person name="Wei W."/>
            <person name="Gao Y.C."/>
            <person name="Liu J.Z."/>
            <person name="Shao H.Z."/>
            <person name="Wang X."/>
            <person name="Wang C.C."/>
            <person name="Yang T.C."/>
            <person name="Huo Q.B."/>
            <person name="Li W."/>
            <person name="Chen H.Y."/>
            <person name="Chen S.E."/>
            <person name="Zhou L.G."/>
            <person name="Ni X.B."/>
            <person name="Tian J.H."/>
            <person name="Sheng Y."/>
            <person name="Liu T."/>
            <person name="Pan Y.S."/>
            <person name="Xia L.Y."/>
            <person name="Li J."/>
            <person name="Zhao F."/>
            <person name="Cao W.C."/>
        </authorList>
    </citation>
    <scope>NUCLEOTIDE SEQUENCE [LARGE SCALE GENOMIC DNA]</scope>
    <source>
        <strain evidence="2">HaeL-2018</strain>
    </source>
</reference>
<dbReference type="OMA" id="WAILRTM"/>
<proteinExistence type="predicted"/>
<accession>A0A9J6GWG2</accession>
<feature type="region of interest" description="Disordered" evidence="1">
    <location>
        <begin position="59"/>
        <end position="80"/>
    </location>
</feature>
<evidence type="ECO:0000313" key="3">
    <source>
        <dbReference type="Proteomes" id="UP000821853"/>
    </source>
</evidence>
<gene>
    <name evidence="2" type="ORF">HPB48_017697</name>
</gene>
<evidence type="ECO:0000256" key="1">
    <source>
        <dbReference type="SAM" id="MobiDB-lite"/>
    </source>
</evidence>
<dbReference type="Proteomes" id="UP000821853">
    <property type="component" value="Unassembled WGS sequence"/>
</dbReference>
<comment type="caution">
    <text evidence="2">The sequence shown here is derived from an EMBL/GenBank/DDBJ whole genome shotgun (WGS) entry which is preliminary data.</text>
</comment>
<evidence type="ECO:0000313" key="2">
    <source>
        <dbReference type="EMBL" id="KAH9379225.1"/>
    </source>
</evidence>
<sequence length="80" mass="8921">MKGNLGMRRTWAILRTMVDPTHSKTTSGNRLTTIIHKFDGTNEQLISRLRNLYLAQGTQEPLPAYGGSENSDMDRAVTVS</sequence>